<dbReference type="InterPro" id="IPR011751">
    <property type="entry name" value="Mxa_paralog_2265"/>
</dbReference>
<reference evidence="2" key="2">
    <citation type="journal article" date="2024" name="Nature">
        <title>Anoxygenic phototroph of the Chloroflexota uses a type I reaction centre.</title>
        <authorList>
            <person name="Tsuji J.M."/>
            <person name="Shaw N.A."/>
            <person name="Nagashima S."/>
            <person name="Venkiteswaran J.J."/>
            <person name="Schiff S.L."/>
            <person name="Watanabe T."/>
            <person name="Fukui M."/>
            <person name="Hanada S."/>
            <person name="Tank M."/>
            <person name="Neufeld J.D."/>
        </authorList>
    </citation>
    <scope>NUCLEOTIDE SEQUENCE</scope>
    <source>
        <strain evidence="2">L227-S17</strain>
    </source>
</reference>
<dbReference type="Proteomes" id="UP000521676">
    <property type="component" value="Unassembled WGS sequence"/>
</dbReference>
<keyword evidence="4" id="KW-1185">Reference proteome</keyword>
<dbReference type="NCBIfam" id="TIGR02265">
    <property type="entry name" value="Mxa_TIGR02265"/>
    <property type="match status" value="1"/>
</dbReference>
<dbReference type="Proteomes" id="UP001431572">
    <property type="component" value="Chromosome 2"/>
</dbReference>
<evidence type="ECO:0000313" key="3">
    <source>
        <dbReference type="Proteomes" id="UP000521676"/>
    </source>
</evidence>
<reference evidence="1 3" key="1">
    <citation type="submission" date="2020-06" db="EMBL/GenBank/DDBJ databases">
        <title>Anoxygenic phototrophic Chloroflexota member uses a Type I reaction center.</title>
        <authorList>
            <person name="Tsuji J.M."/>
            <person name="Shaw N.A."/>
            <person name="Nagashima S."/>
            <person name="Venkiteswaran J."/>
            <person name="Schiff S.L."/>
            <person name="Hanada S."/>
            <person name="Tank M."/>
            <person name="Neufeld J.D."/>
        </authorList>
    </citation>
    <scope>NUCLEOTIDE SEQUENCE [LARGE SCALE GENOMIC DNA]</scope>
    <source>
        <strain evidence="1">L227-S17</strain>
    </source>
</reference>
<accession>A0A8T7M9W3</accession>
<name>A0A8T7M9W3_9CHLR</name>
<dbReference type="EMBL" id="JACATZ010000003">
    <property type="protein sequence ID" value="NWJ48930.1"/>
    <property type="molecule type" value="Genomic_DNA"/>
</dbReference>
<evidence type="ECO:0000313" key="4">
    <source>
        <dbReference type="Proteomes" id="UP001431572"/>
    </source>
</evidence>
<proteinExistence type="predicted"/>
<dbReference type="Pfam" id="PF09536">
    <property type="entry name" value="DUF2378"/>
    <property type="match status" value="1"/>
</dbReference>
<gene>
    <name evidence="1" type="ORF">HXX08_23970</name>
    <name evidence="2" type="ORF">OZ401_004480</name>
</gene>
<evidence type="ECO:0000313" key="1">
    <source>
        <dbReference type="EMBL" id="NWJ48930.1"/>
    </source>
</evidence>
<dbReference type="AlphaFoldDB" id="A0A8T7M9W3"/>
<protein>
    <submittedName>
        <fullName evidence="1">DUF2378 family protein</fullName>
    </submittedName>
</protein>
<evidence type="ECO:0000313" key="2">
    <source>
        <dbReference type="EMBL" id="WJW68861.1"/>
    </source>
</evidence>
<dbReference type="EMBL" id="CP128400">
    <property type="protein sequence ID" value="WJW68861.1"/>
    <property type="molecule type" value="Genomic_DNA"/>
</dbReference>
<organism evidence="1 3">
    <name type="scientific">Candidatus Chlorohelix allophototropha</name>
    <dbReference type="NCBI Taxonomy" id="3003348"/>
    <lineage>
        <taxon>Bacteria</taxon>
        <taxon>Bacillati</taxon>
        <taxon>Chloroflexota</taxon>
        <taxon>Chloroflexia</taxon>
        <taxon>Candidatus Chloroheliales</taxon>
        <taxon>Candidatus Chloroheliaceae</taxon>
        <taxon>Candidatus Chlorohelix</taxon>
    </lineage>
</organism>
<sequence>MDNPYLIKKYAMVALLAGTGMKDDTELVSAIVQHTGYDPQNPTPEVEVWQARRILELIAARVLPGEDLQESMRKLGRLSFEGYGNSAAGKILLAVIKAWGTVRLVKNSPLVYQGIFRYGERSAKELEPNRWELLHFDEPGYIEFMAGITEAVVAASGAQNIRLDIEKIEDESKRDNYRFELNWE</sequence>
<dbReference type="RefSeq" id="WP_341470764.1">
    <property type="nucleotide sequence ID" value="NZ_CP128400.1"/>
</dbReference>